<dbReference type="PANTHER" id="PTHR22878:SF68">
    <property type="entry name" value="DYNEIN HEAVY CHAIN 6, AXONEMAL-LIKE"/>
    <property type="match status" value="1"/>
</dbReference>
<dbReference type="AlphaFoldDB" id="A0A5J4UZK1"/>
<gene>
    <name evidence="1" type="ORF">EZS28_028891</name>
</gene>
<name>A0A5J4UZK1_9EUKA</name>
<dbReference type="SUPFAM" id="SSF52540">
    <property type="entry name" value="P-loop containing nucleoside triphosphate hydrolases"/>
    <property type="match status" value="1"/>
</dbReference>
<organism evidence="1 2">
    <name type="scientific">Streblomastix strix</name>
    <dbReference type="NCBI Taxonomy" id="222440"/>
    <lineage>
        <taxon>Eukaryota</taxon>
        <taxon>Metamonada</taxon>
        <taxon>Preaxostyla</taxon>
        <taxon>Oxymonadida</taxon>
        <taxon>Streblomastigidae</taxon>
        <taxon>Streblomastix</taxon>
    </lineage>
</organism>
<dbReference type="InterPro" id="IPR027417">
    <property type="entry name" value="P-loop_NTPase"/>
</dbReference>
<dbReference type="InterPro" id="IPR026983">
    <property type="entry name" value="DHC"/>
</dbReference>
<accession>A0A5J4UZK1</accession>
<dbReference type="OrthoDB" id="5593012at2759"/>
<comment type="caution">
    <text evidence="1">The sequence shown here is derived from an EMBL/GenBank/DDBJ whole genome shotgun (WGS) entry which is preliminary data.</text>
</comment>
<dbReference type="GO" id="GO:0045505">
    <property type="term" value="F:dynein intermediate chain binding"/>
    <property type="evidence" value="ECO:0007669"/>
    <property type="project" value="InterPro"/>
</dbReference>
<dbReference type="Proteomes" id="UP000324800">
    <property type="component" value="Unassembled WGS sequence"/>
</dbReference>
<dbReference type="GO" id="GO:0030286">
    <property type="term" value="C:dynein complex"/>
    <property type="evidence" value="ECO:0007669"/>
    <property type="project" value="InterPro"/>
</dbReference>
<proteinExistence type="predicted"/>
<dbReference type="Gene3D" id="3.40.50.300">
    <property type="entry name" value="P-loop containing nucleotide triphosphate hydrolases"/>
    <property type="match status" value="1"/>
</dbReference>
<sequence length="182" mass="20641">MHFGETGVGKSVIAYDLFERTRESKARLPVIINFSTQTSSRRTWYMIESKLLNRRDYFAAPPGQSVVLIIDDFNMPAPDTFGSQPPLELLRQMLGTGGWQDRTLLAFRAVKGVFTVAACGPTGGGRNKVSQRLTVLFTQLWVPQPNEKSFVRIFNSILMEYIYTAFCWWNERIGPTDCQGFS</sequence>
<evidence type="ECO:0000313" key="1">
    <source>
        <dbReference type="EMBL" id="KAA6375582.1"/>
    </source>
</evidence>
<dbReference type="EMBL" id="SNRW01011125">
    <property type="protein sequence ID" value="KAA6375582.1"/>
    <property type="molecule type" value="Genomic_DNA"/>
</dbReference>
<dbReference type="GO" id="GO:0051959">
    <property type="term" value="F:dynein light intermediate chain binding"/>
    <property type="evidence" value="ECO:0007669"/>
    <property type="project" value="InterPro"/>
</dbReference>
<reference evidence="1 2" key="1">
    <citation type="submission" date="2019-03" db="EMBL/GenBank/DDBJ databases">
        <title>Single cell metagenomics reveals metabolic interactions within the superorganism composed of flagellate Streblomastix strix and complex community of Bacteroidetes bacteria on its surface.</title>
        <authorList>
            <person name="Treitli S.C."/>
            <person name="Kolisko M."/>
            <person name="Husnik F."/>
            <person name="Keeling P."/>
            <person name="Hampl V."/>
        </authorList>
    </citation>
    <scope>NUCLEOTIDE SEQUENCE [LARGE SCALE GENOMIC DNA]</scope>
    <source>
        <strain evidence="1">ST1C</strain>
    </source>
</reference>
<protein>
    <submittedName>
        <fullName evidence="1">Putative dynein heavy chain</fullName>
    </submittedName>
</protein>
<evidence type="ECO:0000313" key="2">
    <source>
        <dbReference type="Proteomes" id="UP000324800"/>
    </source>
</evidence>
<dbReference type="GO" id="GO:0007018">
    <property type="term" value="P:microtubule-based movement"/>
    <property type="evidence" value="ECO:0007669"/>
    <property type="project" value="InterPro"/>
</dbReference>
<dbReference type="PANTHER" id="PTHR22878">
    <property type="entry name" value="DYNEIN HEAVY CHAIN 6, AXONEMAL-LIKE-RELATED"/>
    <property type="match status" value="1"/>
</dbReference>
<dbReference type="Pfam" id="PF12775">
    <property type="entry name" value="AAA_7"/>
    <property type="match status" value="1"/>
</dbReference>